<dbReference type="eggNOG" id="COG1629">
    <property type="taxonomic scope" value="Bacteria"/>
</dbReference>
<reference evidence="10 11" key="1">
    <citation type="journal article" date="2011" name="Stand. Genomic Sci.">
        <title>Complete genome sequence of Haliscomenobacter hydrossis type strain (O).</title>
        <authorList>
            <consortium name="US DOE Joint Genome Institute (JGI-PGF)"/>
            <person name="Daligault H."/>
            <person name="Lapidus A."/>
            <person name="Zeytun A."/>
            <person name="Nolan M."/>
            <person name="Lucas S."/>
            <person name="Del Rio T.G."/>
            <person name="Tice H."/>
            <person name="Cheng J.F."/>
            <person name="Tapia R."/>
            <person name="Han C."/>
            <person name="Goodwin L."/>
            <person name="Pitluck S."/>
            <person name="Liolios K."/>
            <person name="Pagani I."/>
            <person name="Ivanova N."/>
            <person name="Huntemann M."/>
            <person name="Mavromatis K."/>
            <person name="Mikhailova N."/>
            <person name="Pati A."/>
            <person name="Chen A."/>
            <person name="Palaniappan K."/>
            <person name="Land M."/>
            <person name="Hauser L."/>
            <person name="Brambilla E.M."/>
            <person name="Rohde M."/>
            <person name="Verbarg S."/>
            <person name="Goker M."/>
            <person name="Bristow J."/>
            <person name="Eisen J.A."/>
            <person name="Markowitz V."/>
            <person name="Hugenholtz P."/>
            <person name="Kyrpides N.C."/>
            <person name="Klenk H.P."/>
            <person name="Woyke T."/>
        </authorList>
    </citation>
    <scope>NUCLEOTIDE SEQUENCE [LARGE SCALE GENOMIC DNA]</scope>
    <source>
        <strain evidence="11">ATCC 27775 / DSM 1100 / LMG 10767 / O</strain>
    </source>
</reference>
<protein>
    <submittedName>
        <fullName evidence="10">TonB-dependent receptor plug</fullName>
    </submittedName>
</protein>
<feature type="signal peptide" evidence="8">
    <location>
        <begin position="1"/>
        <end position="19"/>
    </location>
</feature>
<proteinExistence type="inferred from homology"/>
<dbReference type="InterPro" id="IPR039426">
    <property type="entry name" value="TonB-dep_rcpt-like"/>
</dbReference>
<dbReference type="STRING" id="760192.Halhy_5305"/>
<dbReference type="GO" id="GO:0009279">
    <property type="term" value="C:cell outer membrane"/>
    <property type="evidence" value="ECO:0007669"/>
    <property type="project" value="UniProtKB-SubCell"/>
</dbReference>
<feature type="domain" description="TonB-dependent receptor plug" evidence="9">
    <location>
        <begin position="110"/>
        <end position="216"/>
    </location>
</feature>
<sequence length="1009" mass="110780">MKRYSLLVALLLCYGALMAQNTVRGRVSDDKGEPLVGVNITIKGTTQGAFTDGEGLFSIPAAPDAVLVASYIGFETVEIPVGNQSNIEITLSGAEVLDEVVVVGFGTQKKATLTGSVNQFKTEELTRRQVPSVSQLLQGIAPGVSVWQSSGKPGADGANIRIRGTGSIFSGTGPLVIVDGIVSSLDYLDPNSIESMTVLKDAASTSIYGVRGANGVILVKTKRGAGKGVKITYNNFFTQQEATNIPEKVSAVEHMELSNIAQQNNTGNPNAVVFPLALIDRYKTSPADNLEIFNNDWVGLLLTNSGLMQNHNVTLDAGSEKARLFTSVSYLDQQGLIQNNSFRRLDIRMNPDIQISKNLNLTGTFFFNQGTRIEPAGASPEFIIRQAIGLPATGPAKFGDGQYGDAGQSNRRNPLGQAEASGITTTIAPSIMGQAQLNYRPIKGVELSAAYAREQWTPNTKRFQKNFDIYVPNVANKTYDFSGRYPGTNALSETYSFNYRNTFLAQGSYQYTKNGNDAKLMLGYQTEEFSNRSLGASRSDFVNEDLDYLSLGGANRDNSGGGTETALIGYFGRLNYAFKDKYLLEVNGRYDGSSRFSQELDKQWAFFPSASAAWVFSQEGFLKDNAILEFGKIRGSWGTLGNQTLPDNYPFAATYTSGTNYYFNNITNSGFSLTEAVNPGITWENSTQKNIGLDLAFLKGRLNVTADYYIKEISDLLFRKPIPAYTGLSPAYLNLGSMENRGWELAITFRNRVGKLKYDITGLLADVQNKVTSLPGVPNLDEGLLRSEVGQPLRSYYGYKAVGYFQTVEEIAAAPTHFFTPKPGDIRYEDLNGDGKVNTDDRTFIGNSFPRYEYSFNLNLEYGIFDLNAFIQGVGQKENYISGTGAWPFFAADFIPSLLAVHKDYWTPSNPNAAFPRLLPAIGVNGTNSSFWVKNSAYIRLKNVNLGVRLPEKLADKLGVQRARLYVSGQNLFTQTEFWEGFDPEINNNTAEFYPLMKTYTIGLNVSFK</sequence>
<dbReference type="RefSeq" id="WP_013767665.1">
    <property type="nucleotide sequence ID" value="NC_015510.1"/>
</dbReference>
<dbReference type="Proteomes" id="UP000008461">
    <property type="component" value="Chromosome"/>
</dbReference>
<dbReference type="NCBIfam" id="TIGR04057">
    <property type="entry name" value="SusC_RagA_signa"/>
    <property type="match status" value="1"/>
</dbReference>
<dbReference type="EMBL" id="CP002691">
    <property type="protein sequence ID" value="AEE53130.1"/>
    <property type="molecule type" value="Genomic_DNA"/>
</dbReference>
<evidence type="ECO:0000256" key="3">
    <source>
        <dbReference type="ARBA" id="ARBA00022452"/>
    </source>
</evidence>
<comment type="similarity">
    <text evidence="7">Belongs to the TonB-dependent receptor family.</text>
</comment>
<keyword evidence="10" id="KW-0675">Receptor</keyword>
<dbReference type="Gene3D" id="2.170.130.10">
    <property type="entry name" value="TonB-dependent receptor, plug domain"/>
    <property type="match status" value="1"/>
</dbReference>
<dbReference type="PROSITE" id="PS52016">
    <property type="entry name" value="TONB_DEPENDENT_REC_3"/>
    <property type="match status" value="1"/>
</dbReference>
<keyword evidence="5 7" id="KW-0472">Membrane</keyword>
<dbReference type="Pfam" id="PF13715">
    <property type="entry name" value="CarbopepD_reg_2"/>
    <property type="match status" value="1"/>
</dbReference>
<dbReference type="Pfam" id="PF07715">
    <property type="entry name" value="Plug"/>
    <property type="match status" value="1"/>
</dbReference>
<organism evidence="10 11">
    <name type="scientific">Haliscomenobacter hydrossis (strain ATCC 27775 / DSM 1100 / LMG 10767 / O)</name>
    <dbReference type="NCBI Taxonomy" id="760192"/>
    <lineage>
        <taxon>Bacteria</taxon>
        <taxon>Pseudomonadati</taxon>
        <taxon>Bacteroidota</taxon>
        <taxon>Saprospiria</taxon>
        <taxon>Saprospirales</taxon>
        <taxon>Haliscomenobacteraceae</taxon>
        <taxon>Haliscomenobacter</taxon>
    </lineage>
</organism>
<reference key="2">
    <citation type="submission" date="2011-04" db="EMBL/GenBank/DDBJ databases">
        <title>Complete sequence of chromosome of Haliscomenobacter hydrossis DSM 1100.</title>
        <authorList>
            <consortium name="US DOE Joint Genome Institute (JGI-PGF)"/>
            <person name="Lucas S."/>
            <person name="Han J."/>
            <person name="Lapidus A."/>
            <person name="Bruce D."/>
            <person name="Goodwin L."/>
            <person name="Pitluck S."/>
            <person name="Peters L."/>
            <person name="Kyrpides N."/>
            <person name="Mavromatis K."/>
            <person name="Ivanova N."/>
            <person name="Ovchinnikova G."/>
            <person name="Pagani I."/>
            <person name="Daligault H."/>
            <person name="Detter J.C."/>
            <person name="Han C."/>
            <person name="Land M."/>
            <person name="Hauser L."/>
            <person name="Markowitz V."/>
            <person name="Cheng J.-F."/>
            <person name="Hugenholtz P."/>
            <person name="Woyke T."/>
            <person name="Wu D."/>
            <person name="Verbarg S."/>
            <person name="Frueling A."/>
            <person name="Brambilla E."/>
            <person name="Klenk H.-P."/>
            <person name="Eisen J.A."/>
        </authorList>
    </citation>
    <scope>NUCLEOTIDE SEQUENCE</scope>
    <source>
        <strain>DSM 1100</strain>
    </source>
</reference>
<evidence type="ECO:0000256" key="8">
    <source>
        <dbReference type="SAM" id="SignalP"/>
    </source>
</evidence>
<feature type="chain" id="PRO_5003310781" evidence="8">
    <location>
        <begin position="20"/>
        <end position="1009"/>
    </location>
</feature>
<keyword evidence="6 7" id="KW-0998">Cell outer membrane</keyword>
<evidence type="ECO:0000256" key="6">
    <source>
        <dbReference type="ARBA" id="ARBA00023237"/>
    </source>
</evidence>
<dbReference type="Gene3D" id="2.40.170.20">
    <property type="entry name" value="TonB-dependent receptor, beta-barrel domain"/>
    <property type="match status" value="1"/>
</dbReference>
<name>F4L7A3_HALH1</name>
<evidence type="ECO:0000256" key="4">
    <source>
        <dbReference type="ARBA" id="ARBA00022692"/>
    </source>
</evidence>
<dbReference type="OrthoDB" id="9768177at2"/>
<keyword evidence="2 7" id="KW-0813">Transport</keyword>
<evidence type="ECO:0000313" key="11">
    <source>
        <dbReference type="Proteomes" id="UP000008461"/>
    </source>
</evidence>
<accession>F4L7A3</accession>
<evidence type="ECO:0000313" key="10">
    <source>
        <dbReference type="EMBL" id="AEE53130.1"/>
    </source>
</evidence>
<evidence type="ECO:0000259" key="9">
    <source>
        <dbReference type="Pfam" id="PF07715"/>
    </source>
</evidence>
<keyword evidence="8" id="KW-0732">Signal</keyword>
<dbReference type="SUPFAM" id="SSF56935">
    <property type="entry name" value="Porins"/>
    <property type="match status" value="1"/>
</dbReference>
<evidence type="ECO:0000256" key="1">
    <source>
        <dbReference type="ARBA" id="ARBA00004571"/>
    </source>
</evidence>
<dbReference type="HOGENOM" id="CLU_004317_1_0_10"/>
<keyword evidence="3 7" id="KW-1134">Transmembrane beta strand</keyword>
<keyword evidence="4 7" id="KW-0812">Transmembrane</keyword>
<dbReference type="SUPFAM" id="SSF49464">
    <property type="entry name" value="Carboxypeptidase regulatory domain-like"/>
    <property type="match status" value="1"/>
</dbReference>
<evidence type="ECO:0000256" key="2">
    <source>
        <dbReference type="ARBA" id="ARBA00022448"/>
    </source>
</evidence>
<dbReference type="InterPro" id="IPR023997">
    <property type="entry name" value="TonB-dep_OMP_SusC/RagA_CS"/>
</dbReference>
<dbReference type="InterPro" id="IPR023996">
    <property type="entry name" value="TonB-dep_OMP_SusC/RagA"/>
</dbReference>
<dbReference type="InterPro" id="IPR012910">
    <property type="entry name" value="Plug_dom"/>
</dbReference>
<gene>
    <name evidence="10" type="ordered locus">Halhy_5305</name>
</gene>
<comment type="subcellular location">
    <subcellularLocation>
        <location evidence="1 7">Cell outer membrane</location>
        <topology evidence="1 7">Multi-pass membrane protein</topology>
    </subcellularLocation>
</comment>
<dbReference type="InterPro" id="IPR008969">
    <property type="entry name" value="CarboxyPept-like_regulatory"/>
</dbReference>
<evidence type="ECO:0000256" key="5">
    <source>
        <dbReference type="ARBA" id="ARBA00023136"/>
    </source>
</evidence>
<dbReference type="NCBIfam" id="TIGR04056">
    <property type="entry name" value="OMP_RagA_SusC"/>
    <property type="match status" value="1"/>
</dbReference>
<dbReference type="InterPro" id="IPR037066">
    <property type="entry name" value="Plug_dom_sf"/>
</dbReference>
<dbReference type="FunFam" id="2.170.130.10:FF:000003">
    <property type="entry name" value="SusC/RagA family TonB-linked outer membrane protein"/>
    <property type="match status" value="1"/>
</dbReference>
<evidence type="ECO:0000256" key="7">
    <source>
        <dbReference type="PROSITE-ProRule" id="PRU01360"/>
    </source>
</evidence>
<keyword evidence="11" id="KW-1185">Reference proteome</keyword>
<dbReference type="AlphaFoldDB" id="F4L7A3"/>
<dbReference type="Gene3D" id="2.60.40.1120">
    <property type="entry name" value="Carboxypeptidase-like, regulatory domain"/>
    <property type="match status" value="1"/>
</dbReference>
<dbReference type="KEGG" id="hhy:Halhy_5305"/>
<dbReference type="InterPro" id="IPR036942">
    <property type="entry name" value="Beta-barrel_TonB_sf"/>
</dbReference>